<feature type="region of interest" description="Disordered" evidence="1">
    <location>
        <begin position="95"/>
        <end position="118"/>
    </location>
</feature>
<dbReference type="Pfam" id="PF08719">
    <property type="entry name" value="NADAR"/>
    <property type="match status" value="1"/>
</dbReference>
<proteinExistence type="predicted"/>
<dbReference type="Proteomes" id="UP001358417">
    <property type="component" value="Unassembled WGS sequence"/>
</dbReference>
<dbReference type="InterPro" id="IPR037238">
    <property type="entry name" value="YbiA-like_sf"/>
</dbReference>
<dbReference type="AlphaFoldDB" id="A0AAV9NBN1"/>
<reference evidence="3 4" key="1">
    <citation type="submission" date="2023-08" db="EMBL/GenBank/DDBJ databases">
        <title>Black Yeasts Isolated from many extreme environments.</title>
        <authorList>
            <person name="Coleine C."/>
            <person name="Stajich J.E."/>
            <person name="Selbmann L."/>
        </authorList>
    </citation>
    <scope>NUCLEOTIDE SEQUENCE [LARGE SCALE GENOMIC DNA]</scope>
    <source>
        <strain evidence="3 4">CCFEE 5792</strain>
    </source>
</reference>
<dbReference type="SUPFAM" id="SSF143990">
    <property type="entry name" value="YbiA-like"/>
    <property type="match status" value="1"/>
</dbReference>
<dbReference type="CDD" id="cd15457">
    <property type="entry name" value="NADAR"/>
    <property type="match status" value="1"/>
</dbReference>
<feature type="compositionally biased region" description="Basic and acidic residues" evidence="1">
    <location>
        <begin position="103"/>
        <end position="115"/>
    </location>
</feature>
<accession>A0AAV9NBN1</accession>
<sequence length="278" mass="31078">MSTDPARTKKRLAIPRGPAADPAFPASNAAGNPYKYSAALLAASQLPPRVTPTHVFFCGYEGDHPLVCLSQWFPAVFSGPKTGVWLQEMEKRLGLGDEDESDVEARSEALKRPQAESEQVDFPTAEHFMMYHKALLMGDEATAAHILAPEHAHPSHAKRLGRAVRHFDQAKWNEWAERIVAEGNRWKFSDARNRDLRVELRETRRRVLVEASPEDRVWGVGFDVLAAEGREAEWGENRLGRVLQAVREDLGNGLAWVDGWEIEGEGRMDSVQFGSAID</sequence>
<feature type="region of interest" description="Disordered" evidence="1">
    <location>
        <begin position="1"/>
        <end position="26"/>
    </location>
</feature>
<gene>
    <name evidence="3" type="ORF">LTR84_001843</name>
</gene>
<comment type="caution">
    <text evidence="3">The sequence shown here is derived from an EMBL/GenBank/DDBJ whole genome shotgun (WGS) entry which is preliminary data.</text>
</comment>
<evidence type="ECO:0000313" key="3">
    <source>
        <dbReference type="EMBL" id="KAK5053881.1"/>
    </source>
</evidence>
<dbReference type="Gene3D" id="1.10.357.40">
    <property type="entry name" value="YbiA-like"/>
    <property type="match status" value="1"/>
</dbReference>
<evidence type="ECO:0000313" key="4">
    <source>
        <dbReference type="Proteomes" id="UP001358417"/>
    </source>
</evidence>
<dbReference type="NCBIfam" id="TIGR02464">
    <property type="entry name" value="ribofla_fusion"/>
    <property type="match status" value="1"/>
</dbReference>
<dbReference type="GeneID" id="89970059"/>
<name>A0AAV9NBN1_9EURO</name>
<dbReference type="EMBL" id="JAVRRD010000011">
    <property type="protein sequence ID" value="KAK5053881.1"/>
    <property type="molecule type" value="Genomic_DNA"/>
</dbReference>
<feature type="domain" description="NADAR" evidence="2">
    <location>
        <begin position="65"/>
        <end position="250"/>
    </location>
</feature>
<dbReference type="InterPro" id="IPR012816">
    <property type="entry name" value="NADAR"/>
</dbReference>
<organism evidence="3 4">
    <name type="scientific">Exophiala bonariae</name>
    <dbReference type="NCBI Taxonomy" id="1690606"/>
    <lineage>
        <taxon>Eukaryota</taxon>
        <taxon>Fungi</taxon>
        <taxon>Dikarya</taxon>
        <taxon>Ascomycota</taxon>
        <taxon>Pezizomycotina</taxon>
        <taxon>Eurotiomycetes</taxon>
        <taxon>Chaetothyriomycetidae</taxon>
        <taxon>Chaetothyriales</taxon>
        <taxon>Herpotrichiellaceae</taxon>
        <taxon>Exophiala</taxon>
    </lineage>
</organism>
<keyword evidence="4" id="KW-1185">Reference proteome</keyword>
<protein>
    <recommendedName>
        <fullName evidence="2">NADAR domain-containing protein</fullName>
    </recommendedName>
</protein>
<evidence type="ECO:0000259" key="2">
    <source>
        <dbReference type="Pfam" id="PF08719"/>
    </source>
</evidence>
<evidence type="ECO:0000256" key="1">
    <source>
        <dbReference type="SAM" id="MobiDB-lite"/>
    </source>
</evidence>
<dbReference type="RefSeq" id="XP_064707006.1">
    <property type="nucleotide sequence ID" value="XM_064845461.1"/>
</dbReference>